<organism evidence="1 2">
    <name type="scientific">Paspalum notatum var. saurae</name>
    <dbReference type="NCBI Taxonomy" id="547442"/>
    <lineage>
        <taxon>Eukaryota</taxon>
        <taxon>Viridiplantae</taxon>
        <taxon>Streptophyta</taxon>
        <taxon>Embryophyta</taxon>
        <taxon>Tracheophyta</taxon>
        <taxon>Spermatophyta</taxon>
        <taxon>Magnoliopsida</taxon>
        <taxon>Liliopsida</taxon>
        <taxon>Poales</taxon>
        <taxon>Poaceae</taxon>
        <taxon>PACMAD clade</taxon>
        <taxon>Panicoideae</taxon>
        <taxon>Andropogonodae</taxon>
        <taxon>Paspaleae</taxon>
        <taxon>Paspalinae</taxon>
        <taxon>Paspalum</taxon>
    </lineage>
</organism>
<evidence type="ECO:0000313" key="1">
    <source>
        <dbReference type="EMBL" id="WVZ68428.1"/>
    </source>
</evidence>
<evidence type="ECO:0000313" key="2">
    <source>
        <dbReference type="Proteomes" id="UP001341281"/>
    </source>
</evidence>
<proteinExistence type="predicted"/>
<reference evidence="1 2" key="1">
    <citation type="submission" date="2024-02" db="EMBL/GenBank/DDBJ databases">
        <title>High-quality chromosome-scale genome assembly of Pensacola bahiagrass (Paspalum notatum Flugge var. saurae).</title>
        <authorList>
            <person name="Vega J.M."/>
            <person name="Podio M."/>
            <person name="Orjuela J."/>
            <person name="Siena L.A."/>
            <person name="Pessino S.C."/>
            <person name="Combes M.C."/>
            <person name="Mariac C."/>
            <person name="Albertini E."/>
            <person name="Pupilli F."/>
            <person name="Ortiz J.P.A."/>
            <person name="Leblanc O."/>
        </authorList>
    </citation>
    <scope>NUCLEOTIDE SEQUENCE [LARGE SCALE GENOMIC DNA]</scope>
    <source>
        <strain evidence="1">R1</strain>
        <tissue evidence="1">Leaf</tissue>
    </source>
</reference>
<gene>
    <name evidence="1" type="ORF">U9M48_017366</name>
</gene>
<name>A0AAQ3WNS6_PASNO</name>
<protein>
    <submittedName>
        <fullName evidence="1">Uncharacterized protein</fullName>
    </submittedName>
</protein>
<accession>A0AAQ3WNS6</accession>
<dbReference type="Proteomes" id="UP001341281">
    <property type="component" value="Chromosome 04"/>
</dbReference>
<sequence length="99" mass="11581">MQKIPWRVLGGLSCYRIRLAEDIGRQSDLEALFTSRRGSTVSYKHYYYHLPWISCFKTKLQVPSRDPLTIDFMENCTTQAKLLLELGWLKTLRAVQKVT</sequence>
<dbReference type="AlphaFoldDB" id="A0AAQ3WNS6"/>
<keyword evidence="2" id="KW-1185">Reference proteome</keyword>
<dbReference type="EMBL" id="CP144748">
    <property type="protein sequence ID" value="WVZ68428.1"/>
    <property type="molecule type" value="Genomic_DNA"/>
</dbReference>